<evidence type="ECO:0000313" key="1">
    <source>
        <dbReference type="EMBL" id="MBS8121747.1"/>
    </source>
</evidence>
<reference evidence="1 2" key="1">
    <citation type="journal article" date="2021" name="Nat. Commun.">
        <title>Reductive evolution and unique predatory mode in the CPR bacterium Vampirococcus lugosii.</title>
        <authorList>
            <person name="Moreira D."/>
            <person name="Zivanovic Y."/>
            <person name="Lopez-Archilla A.I."/>
            <person name="Iniesto M."/>
            <person name="Lopez-Garcia P."/>
        </authorList>
    </citation>
    <scope>NUCLEOTIDE SEQUENCE [LARGE SCALE GENOMIC DNA]</scope>
    <source>
        <strain evidence="1">Chiprana</strain>
    </source>
</reference>
<evidence type="ECO:0000313" key="2">
    <source>
        <dbReference type="Proteomes" id="UP000680365"/>
    </source>
</evidence>
<dbReference type="RefSeq" id="WP_213348582.1">
    <property type="nucleotide sequence ID" value="NZ_JAEDAM010000013.1"/>
</dbReference>
<protein>
    <recommendedName>
        <fullName evidence="3">Homing endonuclease LAGLIDADG domain-containing protein</fullName>
    </recommendedName>
</protein>
<sequence>MYFVLDKNGLLTCENKIIVFYRNKFNIIEKNQLGDGMEFIKILNRENFLFKNLNKNFFHYGISIFQDFDEFKGKHITYLYKFPKNDIDDFNILLESYGLKTFVKLENNFVTYENKINFEKIENYIYDAIHKKEINNIFSFIYGLIWVYGDIEIINNSINGIKINLYLRGNLLGKETLFNDIFDFLIKNGINIKFSYIKKNIGNDLQIIINDWEILEVFKNYLSTIDIYHNQKKTYLLNFEKNILNFMQKNNFVCEISDFNKKNFTTKIGNKNNLNDILK</sequence>
<accession>A0ABS5QKM6</accession>
<proteinExistence type="predicted"/>
<evidence type="ECO:0008006" key="3">
    <source>
        <dbReference type="Google" id="ProtNLM"/>
    </source>
</evidence>
<name>A0ABS5QKM6_9BACT</name>
<dbReference type="EMBL" id="JAEDAM010000013">
    <property type="protein sequence ID" value="MBS8121747.1"/>
    <property type="molecule type" value="Genomic_DNA"/>
</dbReference>
<dbReference type="Proteomes" id="UP000680365">
    <property type="component" value="Unassembled WGS sequence"/>
</dbReference>
<gene>
    <name evidence="1" type="ORF">VAMP_22n275</name>
</gene>
<comment type="caution">
    <text evidence="1">The sequence shown here is derived from an EMBL/GenBank/DDBJ whole genome shotgun (WGS) entry which is preliminary data.</text>
</comment>
<organism evidence="1 2">
    <name type="scientific">Candidatus Vampirococcus lugosii</name>
    <dbReference type="NCBI Taxonomy" id="2789015"/>
    <lineage>
        <taxon>Bacteria</taxon>
        <taxon>Candidatus Absconditibacteriota</taxon>
        <taxon>Vampirococcus</taxon>
    </lineage>
</organism>
<keyword evidence="2" id="KW-1185">Reference proteome</keyword>